<organism evidence="2">
    <name type="scientific">Aspergillus flavus</name>
    <dbReference type="NCBI Taxonomy" id="5059"/>
    <lineage>
        <taxon>Eukaryota</taxon>
        <taxon>Fungi</taxon>
        <taxon>Dikarya</taxon>
        <taxon>Ascomycota</taxon>
        <taxon>Pezizomycotina</taxon>
        <taxon>Eurotiomycetes</taxon>
        <taxon>Eurotiomycetidae</taxon>
        <taxon>Eurotiales</taxon>
        <taxon>Aspergillaceae</taxon>
        <taxon>Aspergillus</taxon>
        <taxon>Aspergillus subgen. Circumdati</taxon>
    </lineage>
</organism>
<accession>A0A5N6GPE6</accession>
<dbReference type="EMBL" id="ML734666">
    <property type="protein sequence ID" value="KAB8242323.1"/>
    <property type="molecule type" value="Genomic_DNA"/>
</dbReference>
<evidence type="ECO:0000256" key="1">
    <source>
        <dbReference type="SAM" id="Phobius"/>
    </source>
</evidence>
<keyword evidence="1" id="KW-0472">Membrane</keyword>
<dbReference type="Proteomes" id="UP000325434">
    <property type="component" value="Unassembled WGS sequence"/>
</dbReference>
<proteinExistence type="predicted"/>
<name>A0A5N6GPE6_ASPFL</name>
<keyword evidence="1" id="KW-0812">Transmembrane</keyword>
<feature type="transmembrane region" description="Helical" evidence="1">
    <location>
        <begin position="12"/>
        <end position="30"/>
    </location>
</feature>
<reference evidence="2" key="1">
    <citation type="submission" date="2019-04" db="EMBL/GenBank/DDBJ databases">
        <title>Friends and foes A comparative genomics study of 23 Aspergillus species from section Flavi.</title>
        <authorList>
            <consortium name="DOE Joint Genome Institute"/>
            <person name="Kjaerbolling I."/>
            <person name="Vesth T."/>
            <person name="Frisvad J.C."/>
            <person name="Nybo J.L."/>
            <person name="Theobald S."/>
            <person name="Kildgaard S."/>
            <person name="Isbrandt T."/>
            <person name="Kuo A."/>
            <person name="Sato A."/>
            <person name="Lyhne E.K."/>
            <person name="Kogle M.E."/>
            <person name="Wiebenga A."/>
            <person name="Kun R.S."/>
            <person name="Lubbers R.J."/>
            <person name="Makela M.R."/>
            <person name="Barry K."/>
            <person name="Chovatia M."/>
            <person name="Clum A."/>
            <person name="Daum C."/>
            <person name="Haridas S."/>
            <person name="He G."/>
            <person name="LaButti K."/>
            <person name="Lipzen A."/>
            <person name="Mondo S."/>
            <person name="Riley R."/>
            <person name="Salamov A."/>
            <person name="Simmons B.A."/>
            <person name="Magnuson J.K."/>
            <person name="Henrissat B."/>
            <person name="Mortensen U.H."/>
            <person name="Larsen T.O."/>
            <person name="Devries R.P."/>
            <person name="Grigoriev I.V."/>
            <person name="Machida M."/>
            <person name="Baker S.E."/>
            <person name="Andersen M.R."/>
        </authorList>
    </citation>
    <scope>NUCLEOTIDE SEQUENCE [LARGE SCALE GENOMIC DNA]</scope>
    <source>
        <strain evidence="2">CBS 121.62</strain>
    </source>
</reference>
<dbReference type="AlphaFoldDB" id="A0A5N6GPE6"/>
<protein>
    <submittedName>
        <fullName evidence="2">Uncharacterized protein</fullName>
    </submittedName>
</protein>
<sequence>MTISPEQVFLTGQVIAGVTVVFGLMVCYLGNVSRVGWRFRVTFFLSTANFGLGLEDMAFGRGL</sequence>
<gene>
    <name evidence="2" type="ORF">BDV35DRAFT_30345</name>
</gene>
<keyword evidence="1" id="KW-1133">Transmembrane helix</keyword>
<evidence type="ECO:0000313" key="2">
    <source>
        <dbReference type="EMBL" id="KAB8242323.1"/>
    </source>
</evidence>